<keyword evidence="7 8" id="KW-0472">Membrane</keyword>
<keyword evidence="6" id="KW-1133">Transmembrane helix</keyword>
<evidence type="ECO:0000256" key="6">
    <source>
        <dbReference type="ARBA" id="ARBA00022989"/>
    </source>
</evidence>
<evidence type="ECO:0000256" key="2">
    <source>
        <dbReference type="ARBA" id="ARBA00006375"/>
    </source>
</evidence>
<accession>A0AAN9PZC1</accession>
<evidence type="ECO:0000256" key="4">
    <source>
        <dbReference type="ARBA" id="ARBA00022692"/>
    </source>
</evidence>
<feature type="repeat" description="Solcar" evidence="8">
    <location>
        <begin position="357"/>
        <end position="441"/>
    </location>
</feature>
<evidence type="ECO:0008006" key="11">
    <source>
        <dbReference type="Google" id="ProtNLM"/>
    </source>
</evidence>
<feature type="repeat" description="Solcar" evidence="8">
    <location>
        <begin position="450"/>
        <end position="533"/>
    </location>
</feature>
<keyword evidence="10" id="KW-1185">Reference proteome</keyword>
<gene>
    <name evidence="9" type="ORF">RJT34_02929</name>
</gene>
<evidence type="ECO:0000313" key="10">
    <source>
        <dbReference type="Proteomes" id="UP001359559"/>
    </source>
</evidence>
<evidence type="ECO:0000256" key="7">
    <source>
        <dbReference type="ARBA" id="ARBA00023136"/>
    </source>
</evidence>
<keyword evidence="4 8" id="KW-0812">Transmembrane</keyword>
<feature type="repeat" description="Solcar" evidence="8">
    <location>
        <begin position="543"/>
        <end position="631"/>
    </location>
</feature>
<dbReference type="Proteomes" id="UP001359559">
    <property type="component" value="Unassembled WGS sequence"/>
</dbReference>
<sequence>MSGCNKLPKKDQQSIKYKRVKHGGASFEVDLSCVDYSPSLSNNGNKQCNRSSRPKSPQMLSTAHLISAIGQIWNSASRPLLFSLPNEDVNRNDNGFPKEKILGSIDKKKNDLVYDSSNTNYYPVSKCGSRIVREKLGFPKVPQKMLVLESSNGSQHYIHSLFQRFLLASEKDSDKYLKEMEYRTEEISCSSGNVHWWVHKNACKTLNCPVNVTKPEYLEINSLFDGGGFSIDTNTPALANESDVCGHDLVTHETQSLFNDTFLSTRKVSPLCSDYFLQVVPDAKADVGACQTLSSSICADHHINSLASCGSVSVQCQHEIDDSESLEIRRRPLSDMADDEPKVQVLYAGHKKPCYSQAKQEHAFSGALAGICVSLCLHPVDTIKTVVQSCHAEHRSIFNIGKSIVSDRGLFGLYRGITTNVACSAPISAVYTFTYESVKAALLPYLPKEHYSCAHCVGGGCASIATSFIFTPSERIKQQMQVGSHYRNCWDALAGIIRNGGFFSLYAGWRAVLCRNVPHSIIKFYTYESLKQLIPSSPSSIQPNTSQTLVCGGLAGSTAALFTTPFDVIKTRLQTQIPGSTNQYDSVLHALYKISRGEGLKGLYRGLTPRLIMYMSQGSLFFASYEFFKSIFSESITSP</sequence>
<evidence type="ECO:0000256" key="1">
    <source>
        <dbReference type="ARBA" id="ARBA00004141"/>
    </source>
</evidence>
<organism evidence="9 10">
    <name type="scientific">Clitoria ternatea</name>
    <name type="common">Butterfly pea</name>
    <dbReference type="NCBI Taxonomy" id="43366"/>
    <lineage>
        <taxon>Eukaryota</taxon>
        <taxon>Viridiplantae</taxon>
        <taxon>Streptophyta</taxon>
        <taxon>Embryophyta</taxon>
        <taxon>Tracheophyta</taxon>
        <taxon>Spermatophyta</taxon>
        <taxon>Magnoliopsida</taxon>
        <taxon>eudicotyledons</taxon>
        <taxon>Gunneridae</taxon>
        <taxon>Pentapetalae</taxon>
        <taxon>rosids</taxon>
        <taxon>fabids</taxon>
        <taxon>Fabales</taxon>
        <taxon>Fabaceae</taxon>
        <taxon>Papilionoideae</taxon>
        <taxon>50 kb inversion clade</taxon>
        <taxon>NPAAA clade</taxon>
        <taxon>indigoferoid/millettioid clade</taxon>
        <taxon>Phaseoleae</taxon>
        <taxon>Clitoria</taxon>
    </lineage>
</organism>
<evidence type="ECO:0000313" key="9">
    <source>
        <dbReference type="EMBL" id="KAK7318230.1"/>
    </source>
</evidence>
<dbReference type="SUPFAM" id="SSF103506">
    <property type="entry name" value="Mitochondrial carrier"/>
    <property type="match status" value="1"/>
</dbReference>
<comment type="similarity">
    <text evidence="2">Belongs to the mitochondrial carrier (TC 2.A.29) family.</text>
</comment>
<dbReference type="FunFam" id="1.50.40.10:FF:000162">
    <property type="entry name" value="Mitochondrial substrate carrier protein-like"/>
    <property type="match status" value="1"/>
</dbReference>
<evidence type="ECO:0000256" key="8">
    <source>
        <dbReference type="PROSITE-ProRule" id="PRU00282"/>
    </source>
</evidence>
<comment type="caution">
    <text evidence="9">The sequence shown here is derived from an EMBL/GenBank/DDBJ whole genome shotgun (WGS) entry which is preliminary data.</text>
</comment>
<dbReference type="AlphaFoldDB" id="A0AAN9PZC1"/>
<dbReference type="Gene3D" id="1.50.40.10">
    <property type="entry name" value="Mitochondrial carrier domain"/>
    <property type="match status" value="2"/>
</dbReference>
<proteinExistence type="inferred from homology"/>
<evidence type="ECO:0000256" key="5">
    <source>
        <dbReference type="ARBA" id="ARBA00022737"/>
    </source>
</evidence>
<protein>
    <recommendedName>
        <fullName evidence="11">Mitochondrial carrier protein</fullName>
    </recommendedName>
</protein>
<reference evidence="9 10" key="1">
    <citation type="submission" date="2024-01" db="EMBL/GenBank/DDBJ databases">
        <title>The genomes of 5 underutilized Papilionoideae crops provide insights into root nodulation and disease resistance.</title>
        <authorList>
            <person name="Yuan L."/>
        </authorList>
    </citation>
    <scope>NUCLEOTIDE SEQUENCE [LARGE SCALE GENOMIC DNA]</scope>
    <source>
        <strain evidence="9">LY-2023</strain>
        <tissue evidence="9">Leaf</tissue>
    </source>
</reference>
<keyword evidence="5" id="KW-0677">Repeat</keyword>
<dbReference type="PROSITE" id="PS50920">
    <property type="entry name" value="SOLCAR"/>
    <property type="match status" value="3"/>
</dbReference>
<dbReference type="InterPro" id="IPR023395">
    <property type="entry name" value="MCP_dom_sf"/>
</dbReference>
<dbReference type="Pfam" id="PF00153">
    <property type="entry name" value="Mito_carr"/>
    <property type="match status" value="3"/>
</dbReference>
<name>A0AAN9PZC1_CLITE</name>
<dbReference type="FunFam" id="1.50.40.10:FF:000080">
    <property type="entry name" value="Mitochondrial substrate carrier protein-like"/>
    <property type="match status" value="1"/>
</dbReference>
<dbReference type="InterPro" id="IPR018108">
    <property type="entry name" value="MCP_transmembrane"/>
</dbReference>
<keyword evidence="3" id="KW-0813">Transport</keyword>
<comment type="subcellular location">
    <subcellularLocation>
        <location evidence="1">Membrane</location>
        <topology evidence="1">Multi-pass membrane protein</topology>
    </subcellularLocation>
</comment>
<evidence type="ECO:0000256" key="3">
    <source>
        <dbReference type="ARBA" id="ARBA00022448"/>
    </source>
</evidence>
<dbReference type="PANTHER" id="PTHR45667">
    <property type="entry name" value="S-ADENOSYLMETHIONINE MITOCHONDRIAL CARRIER PROTEIN"/>
    <property type="match status" value="1"/>
</dbReference>
<dbReference type="GO" id="GO:0016020">
    <property type="term" value="C:membrane"/>
    <property type="evidence" value="ECO:0007669"/>
    <property type="project" value="UniProtKB-SubCell"/>
</dbReference>
<dbReference type="EMBL" id="JAYKXN010000001">
    <property type="protein sequence ID" value="KAK7318230.1"/>
    <property type="molecule type" value="Genomic_DNA"/>
</dbReference>